<evidence type="ECO:0000256" key="1">
    <source>
        <dbReference type="ARBA" id="ARBA00009477"/>
    </source>
</evidence>
<dbReference type="Gene3D" id="2.40.420.20">
    <property type="match status" value="1"/>
</dbReference>
<dbReference type="Gene3D" id="2.40.50.100">
    <property type="match status" value="1"/>
</dbReference>
<dbReference type="Pfam" id="PF25893">
    <property type="entry name" value="HH_CzcB"/>
    <property type="match status" value="1"/>
</dbReference>
<dbReference type="EMBL" id="FQZH01000002">
    <property type="protein sequence ID" value="SHJ23572.1"/>
    <property type="molecule type" value="Genomic_DNA"/>
</dbReference>
<dbReference type="PANTHER" id="PTHR30097:SF4">
    <property type="entry name" value="SLR6042 PROTEIN"/>
    <property type="match status" value="1"/>
</dbReference>
<proteinExistence type="inferred from homology"/>
<feature type="domain" description="CzcB-like barrel-sandwich hybrid" evidence="4">
    <location>
        <begin position="73"/>
        <end position="217"/>
    </location>
</feature>
<dbReference type="InterPro" id="IPR058647">
    <property type="entry name" value="BSH_CzcB-like"/>
</dbReference>
<evidence type="ECO:0000259" key="4">
    <source>
        <dbReference type="Pfam" id="PF25973"/>
    </source>
</evidence>
<keyword evidence="6" id="KW-1185">Reference proteome</keyword>
<dbReference type="InterPro" id="IPR006143">
    <property type="entry name" value="RND_pump_MFP"/>
</dbReference>
<dbReference type="GO" id="GO:0022857">
    <property type="term" value="F:transmembrane transporter activity"/>
    <property type="evidence" value="ECO:0007669"/>
    <property type="project" value="InterPro"/>
</dbReference>
<dbReference type="Proteomes" id="UP000184232">
    <property type="component" value="Unassembled WGS sequence"/>
</dbReference>
<dbReference type="Pfam" id="PF25973">
    <property type="entry name" value="BSH_CzcB"/>
    <property type="match status" value="1"/>
</dbReference>
<protein>
    <submittedName>
        <fullName evidence="5">Membrane fusion protein, cobalt-zinc-cadmium efflux system</fullName>
    </submittedName>
</protein>
<dbReference type="PANTHER" id="PTHR30097">
    <property type="entry name" value="CATION EFFLUX SYSTEM PROTEIN CUSB"/>
    <property type="match status" value="1"/>
</dbReference>
<dbReference type="STRING" id="683124.SAMN05444337_1594"/>
<dbReference type="SUPFAM" id="SSF111369">
    <property type="entry name" value="HlyD-like secretion proteins"/>
    <property type="match status" value="1"/>
</dbReference>
<dbReference type="AlphaFoldDB" id="A0A1M6HMZ8"/>
<dbReference type="GO" id="GO:0030313">
    <property type="term" value="C:cell envelope"/>
    <property type="evidence" value="ECO:0007669"/>
    <property type="project" value="TreeGrafter"/>
</dbReference>
<name>A0A1M6HMZ8_9FLAO</name>
<keyword evidence="2" id="KW-0813">Transport</keyword>
<dbReference type="Gene3D" id="1.10.287.470">
    <property type="entry name" value="Helix hairpin bin"/>
    <property type="match status" value="1"/>
</dbReference>
<dbReference type="GO" id="GO:0016020">
    <property type="term" value="C:membrane"/>
    <property type="evidence" value="ECO:0007669"/>
    <property type="project" value="InterPro"/>
</dbReference>
<dbReference type="GO" id="GO:0060003">
    <property type="term" value="P:copper ion export"/>
    <property type="evidence" value="ECO:0007669"/>
    <property type="project" value="TreeGrafter"/>
</dbReference>
<dbReference type="PROSITE" id="PS51257">
    <property type="entry name" value="PROKAR_LIPOPROTEIN"/>
    <property type="match status" value="1"/>
</dbReference>
<accession>A0A1M6HMZ8</accession>
<evidence type="ECO:0000259" key="3">
    <source>
        <dbReference type="Pfam" id="PF25893"/>
    </source>
</evidence>
<dbReference type="RefSeq" id="WP_072783752.1">
    <property type="nucleotide sequence ID" value="NZ_FQZH01000002.1"/>
</dbReference>
<dbReference type="InterPro" id="IPR058648">
    <property type="entry name" value="HH_CzcB-like"/>
</dbReference>
<dbReference type="GO" id="GO:0015679">
    <property type="term" value="P:plasma membrane copper ion transport"/>
    <property type="evidence" value="ECO:0007669"/>
    <property type="project" value="TreeGrafter"/>
</dbReference>
<gene>
    <name evidence="5" type="ORF">SAMN05444337_1594</name>
</gene>
<dbReference type="NCBIfam" id="TIGR01730">
    <property type="entry name" value="RND_mfp"/>
    <property type="match status" value="1"/>
</dbReference>
<dbReference type="InterPro" id="IPR051909">
    <property type="entry name" value="MFP_Cation_Efflux"/>
</dbReference>
<evidence type="ECO:0000313" key="6">
    <source>
        <dbReference type="Proteomes" id="UP000184232"/>
    </source>
</evidence>
<evidence type="ECO:0000256" key="2">
    <source>
        <dbReference type="ARBA" id="ARBA00022448"/>
    </source>
</evidence>
<organism evidence="5 6">
    <name type="scientific">Flavobacterium haoranii</name>
    <dbReference type="NCBI Taxonomy" id="683124"/>
    <lineage>
        <taxon>Bacteria</taxon>
        <taxon>Pseudomonadati</taxon>
        <taxon>Bacteroidota</taxon>
        <taxon>Flavobacteriia</taxon>
        <taxon>Flavobacteriales</taxon>
        <taxon>Flavobacteriaceae</taxon>
        <taxon>Flavobacterium</taxon>
    </lineage>
</organism>
<comment type="similarity">
    <text evidence="1">Belongs to the membrane fusion protein (MFP) (TC 8.A.1) family.</text>
</comment>
<dbReference type="OrthoDB" id="9814657at2"/>
<evidence type="ECO:0000313" key="5">
    <source>
        <dbReference type="EMBL" id="SHJ23572.1"/>
    </source>
</evidence>
<feature type="domain" description="CzcB-like alpha-helical hairpin" evidence="3">
    <location>
        <begin position="111"/>
        <end position="168"/>
    </location>
</feature>
<reference evidence="5 6" key="1">
    <citation type="submission" date="2016-11" db="EMBL/GenBank/DDBJ databases">
        <authorList>
            <person name="Jaros S."/>
            <person name="Januszkiewicz K."/>
            <person name="Wedrychowicz H."/>
        </authorList>
    </citation>
    <scope>NUCLEOTIDE SEQUENCE [LARGE SCALE GENOMIC DNA]</scope>
    <source>
        <strain evidence="5 6">DSM 22807</strain>
    </source>
</reference>
<sequence length="371" mass="41177">MNKLVYTFLVLVAFTSCKETNTEETQTETSNIVALTKEQFETSKMEIGSPKEHDFDDVLKVSGKIDVPAKDKAKITAVLGGYIKASNVIIGQKVTKGQAIAVIENTEFIDIQRDYLEISEQLTYLKSEYVRQKTLFDENITSQKNYLKAESDYQQAVSSYNSLREKLQLININPNAISRAKLSSQVTIFSPINGVVVTTNANIGAYIAPENTIVEIVNDANLLLSLAVFEKDILKLSEGQEIQFTIGENAETIYKSKIKTIGKAINETDRSIPVFGDLDTDLKKKLVVGMFTDAKIIFGNKKVLALPTAAFSEEGDKKFLYLVTKKTATGYEFKKVAVKTGIENEAFTEVLTNSLLNQNSEVLTKGVFQLN</sequence>